<organism evidence="1 2">
    <name type="scientific">Enterobacter phage CC31</name>
    <dbReference type="NCBI Taxonomy" id="709484"/>
    <lineage>
        <taxon>Viruses</taxon>
        <taxon>Duplodnaviria</taxon>
        <taxon>Heunggongvirae</taxon>
        <taxon>Uroviricota</taxon>
        <taxon>Caudoviricetes</taxon>
        <taxon>Pantevenvirales</taxon>
        <taxon>Straboviridae</taxon>
        <taxon>Tevenvirinae</taxon>
        <taxon>Karamvirus</taxon>
        <taxon>Karamvirus cc31</taxon>
    </lineage>
</organism>
<dbReference type="OrthoDB" id="41411at10239"/>
<sequence>MLKQDHNYVINGESAKFNATVERGLMGLFPVAEFTFPDGKIIRVVHNNLKGTSTASDLMDRAIAYRNGSWRFV</sequence>
<reference evidence="1 2" key="1">
    <citation type="journal article" date="2010" name="Virol. J.">
        <title>Genomes of the T4-related bacteriophages as windows on microbial genome evolution.</title>
        <authorList>
            <person name="Petrov V.M."/>
            <person name="Ratnayaka S."/>
            <person name="Nolan J.M."/>
            <person name="Miller E.S."/>
            <person name="Karam J.D."/>
        </authorList>
    </citation>
    <scope>NUCLEOTIDE SEQUENCE [LARGE SCALE GENOMIC DNA]</scope>
</reference>
<protein>
    <submittedName>
        <fullName evidence="1">Uncharacterized protein</fullName>
    </submittedName>
</protein>
<dbReference type="KEGG" id="vg:9926247"/>
<dbReference type="RefSeq" id="YP_004009959.1">
    <property type="nucleotide sequence ID" value="NC_014662.1"/>
</dbReference>
<dbReference type="EMBL" id="GU323318">
    <property type="protein sequence ID" value="ADB81597.1"/>
    <property type="molecule type" value="Genomic_DNA"/>
</dbReference>
<accession>E5DIB2</accession>
<dbReference type="Proteomes" id="UP000008725">
    <property type="component" value="Segment"/>
</dbReference>
<name>E5DIB2_9CAUD</name>
<gene>
    <name evidence="1" type="ORF">CC31p101</name>
</gene>
<proteinExistence type="predicted"/>
<evidence type="ECO:0000313" key="2">
    <source>
        <dbReference type="Proteomes" id="UP000008725"/>
    </source>
</evidence>
<dbReference type="GeneID" id="9926247"/>
<keyword evidence="2" id="KW-1185">Reference proteome</keyword>
<evidence type="ECO:0000313" key="1">
    <source>
        <dbReference type="EMBL" id="ADB81597.1"/>
    </source>
</evidence>